<accession>A0A1Y2I155</accession>
<gene>
    <name evidence="1" type="ORF">BCR44DRAFT_1425339</name>
</gene>
<evidence type="ECO:0000313" key="2">
    <source>
        <dbReference type="Proteomes" id="UP000193411"/>
    </source>
</evidence>
<comment type="caution">
    <text evidence="1">The sequence shown here is derived from an EMBL/GenBank/DDBJ whole genome shotgun (WGS) entry which is preliminary data.</text>
</comment>
<evidence type="ECO:0000313" key="1">
    <source>
        <dbReference type="EMBL" id="ORZ40587.1"/>
    </source>
</evidence>
<protein>
    <submittedName>
        <fullName evidence="1">Uncharacterized protein</fullName>
    </submittedName>
</protein>
<organism evidence="1 2">
    <name type="scientific">Catenaria anguillulae PL171</name>
    <dbReference type="NCBI Taxonomy" id="765915"/>
    <lineage>
        <taxon>Eukaryota</taxon>
        <taxon>Fungi</taxon>
        <taxon>Fungi incertae sedis</taxon>
        <taxon>Blastocladiomycota</taxon>
        <taxon>Blastocladiomycetes</taxon>
        <taxon>Blastocladiales</taxon>
        <taxon>Catenariaceae</taxon>
        <taxon>Catenaria</taxon>
    </lineage>
</organism>
<reference evidence="1 2" key="1">
    <citation type="submission" date="2016-07" db="EMBL/GenBank/DDBJ databases">
        <title>Pervasive Adenine N6-methylation of Active Genes in Fungi.</title>
        <authorList>
            <consortium name="DOE Joint Genome Institute"/>
            <person name="Mondo S.J."/>
            <person name="Dannebaum R.O."/>
            <person name="Kuo R.C."/>
            <person name="Labutti K."/>
            <person name="Haridas S."/>
            <person name="Kuo A."/>
            <person name="Salamov A."/>
            <person name="Ahrendt S.R."/>
            <person name="Lipzen A."/>
            <person name="Sullivan W."/>
            <person name="Andreopoulos W.B."/>
            <person name="Clum A."/>
            <person name="Lindquist E."/>
            <person name="Daum C."/>
            <person name="Ramamoorthy G.K."/>
            <person name="Gryganskyi A."/>
            <person name="Culley D."/>
            <person name="Magnuson J.K."/>
            <person name="James T.Y."/>
            <person name="O'Malley M.A."/>
            <person name="Stajich J.E."/>
            <person name="Spatafora J.W."/>
            <person name="Visel A."/>
            <person name="Grigoriev I.V."/>
        </authorList>
    </citation>
    <scope>NUCLEOTIDE SEQUENCE [LARGE SCALE GENOMIC DNA]</scope>
    <source>
        <strain evidence="1 2">PL171</strain>
    </source>
</reference>
<dbReference type="EMBL" id="MCFL01000003">
    <property type="protein sequence ID" value="ORZ40587.1"/>
    <property type="molecule type" value="Genomic_DNA"/>
</dbReference>
<keyword evidence="2" id="KW-1185">Reference proteome</keyword>
<proteinExistence type="predicted"/>
<dbReference type="Proteomes" id="UP000193411">
    <property type="component" value="Unassembled WGS sequence"/>
</dbReference>
<name>A0A1Y2I155_9FUNG</name>
<dbReference type="AlphaFoldDB" id="A0A1Y2I155"/>
<sequence>MADSATSASMRCASASTAVSSTQTFAFPAFPLFTGDDALSAARSCAPSSSTTPTAAWPSAAKCASSLNMTTLRFHATRTLASVANAACSIANPLLPAPAPTPAADPALCGSTNGVLATQLLANLLSAVKCLGSTTAS</sequence>